<organism evidence="3">
    <name type="scientific">freshwater metagenome</name>
    <dbReference type="NCBI Taxonomy" id="449393"/>
    <lineage>
        <taxon>unclassified sequences</taxon>
        <taxon>metagenomes</taxon>
        <taxon>ecological metagenomes</taxon>
    </lineage>
</organism>
<accession>A0A6J6JPW0</accession>
<feature type="domain" description="PNPLA" evidence="2">
    <location>
        <begin position="6"/>
        <end position="198"/>
    </location>
</feature>
<dbReference type="Gene3D" id="3.40.1090.10">
    <property type="entry name" value="Cytosolic phospholipase A2 catalytic domain"/>
    <property type="match status" value="2"/>
</dbReference>
<evidence type="ECO:0000256" key="1">
    <source>
        <dbReference type="ARBA" id="ARBA00023098"/>
    </source>
</evidence>
<dbReference type="SUPFAM" id="SSF52151">
    <property type="entry name" value="FabD/lysophospholipase-like"/>
    <property type="match status" value="1"/>
</dbReference>
<keyword evidence="1" id="KW-0443">Lipid metabolism</keyword>
<evidence type="ECO:0000313" key="3">
    <source>
        <dbReference type="EMBL" id="CAB4639487.1"/>
    </source>
</evidence>
<sequence length="277" mass="29798">MTTAVVLAGGGLTGIAWEIGVLLGLRNKGFDIVRDADLIIGTSAGSVVGTQLSQGLDLSDLFARQQQPDENEISPRIDLEVMTQVYSQMRGGGTQSDEQRQQIGQIALNNSFVDWPTRRAVIEGRVKTDTWPDRNLIVTTIDAESGEFRTWSKNDGVGLIDAVASSCAVAGIWPCVPINGRMYYDGGFRNSANASLAFGYDTVWVLAPLSGDASPAVETEVQHLREEGADVQYITTDDTAKQAMGLNSLDPRVRGAAAEQGLRQGHAFAELLGRMKP</sequence>
<name>A0A6J6JPW0_9ZZZZ</name>
<dbReference type="Pfam" id="PF01734">
    <property type="entry name" value="Patatin"/>
    <property type="match status" value="1"/>
</dbReference>
<dbReference type="PROSITE" id="PS51635">
    <property type="entry name" value="PNPLA"/>
    <property type="match status" value="1"/>
</dbReference>
<dbReference type="InterPro" id="IPR016035">
    <property type="entry name" value="Acyl_Trfase/lysoPLipase"/>
</dbReference>
<evidence type="ECO:0000259" key="2">
    <source>
        <dbReference type="PROSITE" id="PS51635"/>
    </source>
</evidence>
<dbReference type="EMBL" id="CAEZVQ010000113">
    <property type="protein sequence ID" value="CAB4639487.1"/>
    <property type="molecule type" value="Genomic_DNA"/>
</dbReference>
<protein>
    <submittedName>
        <fullName evidence="3">Unannotated protein</fullName>
    </submittedName>
</protein>
<dbReference type="GO" id="GO:0006629">
    <property type="term" value="P:lipid metabolic process"/>
    <property type="evidence" value="ECO:0007669"/>
    <property type="project" value="UniProtKB-KW"/>
</dbReference>
<reference evidence="3" key="1">
    <citation type="submission" date="2020-05" db="EMBL/GenBank/DDBJ databases">
        <authorList>
            <person name="Chiriac C."/>
            <person name="Salcher M."/>
            <person name="Ghai R."/>
            <person name="Kavagutti S V."/>
        </authorList>
    </citation>
    <scope>NUCLEOTIDE SEQUENCE</scope>
</reference>
<dbReference type="AlphaFoldDB" id="A0A6J6JPW0"/>
<proteinExistence type="predicted"/>
<gene>
    <name evidence="3" type="ORF">UFOPK2086_00855</name>
</gene>
<dbReference type="InterPro" id="IPR002641">
    <property type="entry name" value="PNPLA_dom"/>
</dbReference>